<sequence>MAKLILLSFLTLSCLVLTSNATTYTVGDTSGWDISTSLDSWTTGKIFKVGDVLVFQYSSSDSVCEVTRANFQTCNTTNVLSRYSGGNTTITLTQPGTRYFIDGNQLYCMGGMKLQVNVAGDAVPSPVAAPEPAAILTPNSKNSNPTSDGGITFGGWGSLVAILVCLMGTAMHLL</sequence>
<dbReference type="SUPFAM" id="SSF49503">
    <property type="entry name" value="Cupredoxins"/>
    <property type="match status" value="1"/>
</dbReference>
<dbReference type="CDD" id="cd04216">
    <property type="entry name" value="Phytocyanin"/>
    <property type="match status" value="1"/>
</dbReference>
<keyword evidence="8" id="KW-1185">Reference proteome</keyword>
<keyword evidence="4" id="KW-0472">Membrane</keyword>
<evidence type="ECO:0000256" key="1">
    <source>
        <dbReference type="ARBA" id="ARBA00022723"/>
    </source>
</evidence>
<dbReference type="InterPro" id="IPR003245">
    <property type="entry name" value="Phytocyanin_dom"/>
</dbReference>
<name>A0AAV5M6P8_9ROSI</name>
<dbReference type="InterPro" id="IPR008972">
    <property type="entry name" value="Cupredoxin"/>
</dbReference>
<keyword evidence="3" id="KW-0325">Glycoprotein</keyword>
<keyword evidence="5" id="KW-0732">Signal</keyword>
<dbReference type="PROSITE" id="PS51485">
    <property type="entry name" value="PHYTOCYANIN"/>
    <property type="match status" value="1"/>
</dbReference>
<keyword evidence="2" id="KW-0186">Copper</keyword>
<evidence type="ECO:0000256" key="2">
    <source>
        <dbReference type="ARBA" id="ARBA00023008"/>
    </source>
</evidence>
<proteinExistence type="predicted"/>
<dbReference type="GO" id="GO:0046872">
    <property type="term" value="F:metal ion binding"/>
    <property type="evidence" value="ECO:0007669"/>
    <property type="project" value="UniProtKB-KW"/>
</dbReference>
<accession>A0AAV5M6P8</accession>
<evidence type="ECO:0000313" key="7">
    <source>
        <dbReference type="EMBL" id="GKV45499.1"/>
    </source>
</evidence>
<dbReference type="EMBL" id="BPVZ01000195">
    <property type="protein sequence ID" value="GKV45499.1"/>
    <property type="molecule type" value="Genomic_DNA"/>
</dbReference>
<keyword evidence="4" id="KW-0812">Transmembrane</keyword>
<feature type="chain" id="PRO_5044011470" description="Phytocyanin domain-containing protein" evidence="5">
    <location>
        <begin position="22"/>
        <end position="174"/>
    </location>
</feature>
<evidence type="ECO:0000256" key="5">
    <source>
        <dbReference type="SAM" id="SignalP"/>
    </source>
</evidence>
<organism evidence="7 8">
    <name type="scientific">Rubroshorea leprosula</name>
    <dbReference type="NCBI Taxonomy" id="152421"/>
    <lineage>
        <taxon>Eukaryota</taxon>
        <taxon>Viridiplantae</taxon>
        <taxon>Streptophyta</taxon>
        <taxon>Embryophyta</taxon>
        <taxon>Tracheophyta</taxon>
        <taxon>Spermatophyta</taxon>
        <taxon>Magnoliopsida</taxon>
        <taxon>eudicotyledons</taxon>
        <taxon>Gunneridae</taxon>
        <taxon>Pentapetalae</taxon>
        <taxon>rosids</taxon>
        <taxon>malvids</taxon>
        <taxon>Malvales</taxon>
        <taxon>Dipterocarpaceae</taxon>
        <taxon>Rubroshorea</taxon>
    </lineage>
</organism>
<dbReference type="Gene3D" id="2.60.40.420">
    <property type="entry name" value="Cupredoxins - blue copper proteins"/>
    <property type="match status" value="1"/>
</dbReference>
<dbReference type="Proteomes" id="UP001054252">
    <property type="component" value="Unassembled WGS sequence"/>
</dbReference>
<comment type="caution">
    <text evidence="7">The sequence shown here is derived from an EMBL/GenBank/DDBJ whole genome shotgun (WGS) entry which is preliminary data.</text>
</comment>
<dbReference type="GO" id="GO:0009055">
    <property type="term" value="F:electron transfer activity"/>
    <property type="evidence" value="ECO:0007669"/>
    <property type="project" value="InterPro"/>
</dbReference>
<evidence type="ECO:0000256" key="3">
    <source>
        <dbReference type="ARBA" id="ARBA00023180"/>
    </source>
</evidence>
<dbReference type="AlphaFoldDB" id="A0AAV5M6P8"/>
<dbReference type="PANTHER" id="PTHR33021:SF70">
    <property type="entry name" value="PHYTOCYANIN DOMAIN-CONTAINING PROTEIN"/>
    <property type="match status" value="1"/>
</dbReference>
<reference evidence="7 8" key="1">
    <citation type="journal article" date="2021" name="Commun. Biol.">
        <title>The genome of Shorea leprosula (Dipterocarpaceae) highlights the ecological relevance of drought in aseasonal tropical rainforests.</title>
        <authorList>
            <person name="Ng K.K.S."/>
            <person name="Kobayashi M.J."/>
            <person name="Fawcett J.A."/>
            <person name="Hatakeyama M."/>
            <person name="Paape T."/>
            <person name="Ng C.H."/>
            <person name="Ang C.C."/>
            <person name="Tnah L.H."/>
            <person name="Lee C.T."/>
            <person name="Nishiyama T."/>
            <person name="Sese J."/>
            <person name="O'Brien M.J."/>
            <person name="Copetti D."/>
            <person name="Mohd Noor M.I."/>
            <person name="Ong R.C."/>
            <person name="Putra M."/>
            <person name="Sireger I.Z."/>
            <person name="Indrioko S."/>
            <person name="Kosugi Y."/>
            <person name="Izuno A."/>
            <person name="Isagi Y."/>
            <person name="Lee S.L."/>
            <person name="Shimizu K.K."/>
        </authorList>
    </citation>
    <scope>NUCLEOTIDE SEQUENCE [LARGE SCALE GENOMIC DNA]</scope>
    <source>
        <strain evidence="7">214</strain>
    </source>
</reference>
<dbReference type="InterPro" id="IPR039391">
    <property type="entry name" value="Phytocyanin-like"/>
</dbReference>
<evidence type="ECO:0000313" key="8">
    <source>
        <dbReference type="Proteomes" id="UP001054252"/>
    </source>
</evidence>
<feature type="signal peptide" evidence="5">
    <location>
        <begin position="1"/>
        <end position="21"/>
    </location>
</feature>
<feature type="transmembrane region" description="Helical" evidence="4">
    <location>
        <begin position="153"/>
        <end position="173"/>
    </location>
</feature>
<evidence type="ECO:0000259" key="6">
    <source>
        <dbReference type="PROSITE" id="PS51485"/>
    </source>
</evidence>
<gene>
    <name evidence="7" type="ORF">SLEP1_g52571</name>
</gene>
<feature type="domain" description="Phytocyanin" evidence="6">
    <location>
        <begin position="22"/>
        <end position="120"/>
    </location>
</feature>
<keyword evidence="1" id="KW-0479">Metal-binding</keyword>
<dbReference type="Pfam" id="PF02298">
    <property type="entry name" value="Cu_bind_like"/>
    <property type="match status" value="1"/>
</dbReference>
<dbReference type="FunFam" id="2.60.40.420:FF:000003">
    <property type="entry name" value="Blue copper"/>
    <property type="match status" value="1"/>
</dbReference>
<dbReference type="PANTHER" id="PTHR33021">
    <property type="entry name" value="BLUE COPPER PROTEIN"/>
    <property type="match status" value="1"/>
</dbReference>
<dbReference type="GO" id="GO:0005886">
    <property type="term" value="C:plasma membrane"/>
    <property type="evidence" value="ECO:0007669"/>
    <property type="project" value="TreeGrafter"/>
</dbReference>
<evidence type="ECO:0000256" key="4">
    <source>
        <dbReference type="SAM" id="Phobius"/>
    </source>
</evidence>
<protein>
    <recommendedName>
        <fullName evidence="6">Phytocyanin domain-containing protein</fullName>
    </recommendedName>
</protein>
<keyword evidence="4" id="KW-1133">Transmembrane helix</keyword>